<feature type="transmembrane region" description="Helical" evidence="6">
    <location>
        <begin position="236"/>
        <end position="256"/>
    </location>
</feature>
<comment type="subcellular location">
    <subcellularLocation>
        <location evidence="1">Membrane</location>
        <topology evidence="1">Multi-pass membrane protein</topology>
    </subcellularLocation>
</comment>
<feature type="transmembrane region" description="Helical" evidence="6">
    <location>
        <begin position="165"/>
        <end position="186"/>
    </location>
</feature>
<dbReference type="InterPro" id="IPR002528">
    <property type="entry name" value="MATE_fam"/>
</dbReference>
<sequence>MGAKLGAYVKELKRVSCIAAPLVAVTVLQYLLQVLSVMMVGHLDELSLSAVSIASSFTSVTGFSILVSLEWLVHWRSTLCGQAYGAEQYQKLGIYTYSVIISLIPVCLPISLLWIFTDKILIFVGQDHAISLEARKYSIWLIPNLFSYAILQSLICYFQTQSLILPMLFSACETLCFHIPLCWALIFKLELGSIRAALAIGLSYWLNVIFLGFYVKYSSSCEKTRVQFSKDVFPCIGEFLRLAFPSAVMVLILLSGLLRNPKLETSVLSIYLIVTTVHYFIPYGLGATASTRVSNELGAGNPQAAEVAVSAVMVLAVVEVVIVSTTLFCCRYILGCAFSSEKEIVDHVTSMVPLICLSIIMDSLQAVLSG</sequence>
<feature type="transmembrane region" description="Helical" evidence="6">
    <location>
        <begin position="12"/>
        <end position="32"/>
    </location>
</feature>
<evidence type="ECO:0000256" key="2">
    <source>
        <dbReference type="ARBA" id="ARBA00010199"/>
    </source>
</evidence>
<evidence type="ECO:0000256" key="6">
    <source>
        <dbReference type="SAM" id="Phobius"/>
    </source>
</evidence>
<evidence type="ECO:0000256" key="3">
    <source>
        <dbReference type="ARBA" id="ARBA00022692"/>
    </source>
</evidence>
<dbReference type="AlphaFoldDB" id="A0AAP0NH21"/>
<dbReference type="CDD" id="cd13132">
    <property type="entry name" value="MATE_eukaryotic"/>
    <property type="match status" value="1"/>
</dbReference>
<dbReference type="GO" id="GO:1990961">
    <property type="term" value="P:xenobiotic detoxification by transmembrane export across the plasma membrane"/>
    <property type="evidence" value="ECO:0007669"/>
    <property type="project" value="InterPro"/>
</dbReference>
<feature type="transmembrane region" description="Helical" evidence="6">
    <location>
        <begin position="94"/>
        <end position="117"/>
    </location>
</feature>
<dbReference type="GO" id="GO:0015297">
    <property type="term" value="F:antiporter activity"/>
    <property type="evidence" value="ECO:0007669"/>
    <property type="project" value="InterPro"/>
</dbReference>
<dbReference type="Proteomes" id="UP001415857">
    <property type="component" value="Unassembled WGS sequence"/>
</dbReference>
<protein>
    <recommendedName>
        <fullName evidence="9">MATE efflux family protein</fullName>
    </recommendedName>
</protein>
<accession>A0AAP0NH21</accession>
<feature type="transmembrane region" description="Helical" evidence="6">
    <location>
        <begin position="52"/>
        <end position="73"/>
    </location>
</feature>
<dbReference type="EMBL" id="JBBPBK010000014">
    <property type="protein sequence ID" value="KAK9270874.1"/>
    <property type="molecule type" value="Genomic_DNA"/>
</dbReference>
<name>A0AAP0NH21_LIQFO</name>
<evidence type="ECO:0008006" key="9">
    <source>
        <dbReference type="Google" id="ProtNLM"/>
    </source>
</evidence>
<keyword evidence="8" id="KW-1185">Reference proteome</keyword>
<evidence type="ECO:0000256" key="5">
    <source>
        <dbReference type="ARBA" id="ARBA00023136"/>
    </source>
</evidence>
<reference evidence="7 8" key="1">
    <citation type="journal article" date="2024" name="Plant J.">
        <title>Genome sequences and population genomics reveal climatic adaptation and genomic divergence between two closely related sweetgum species.</title>
        <authorList>
            <person name="Xu W.Q."/>
            <person name="Ren C.Q."/>
            <person name="Zhang X.Y."/>
            <person name="Comes H.P."/>
            <person name="Liu X.H."/>
            <person name="Li Y.G."/>
            <person name="Kettle C.J."/>
            <person name="Jalonen R."/>
            <person name="Gaisberger H."/>
            <person name="Ma Y.Z."/>
            <person name="Qiu Y.X."/>
        </authorList>
    </citation>
    <scope>NUCLEOTIDE SEQUENCE [LARGE SCALE GENOMIC DNA]</scope>
    <source>
        <strain evidence="7">Hangzhou</strain>
    </source>
</reference>
<gene>
    <name evidence="7" type="ORF">L1049_026460</name>
</gene>
<feature type="transmembrane region" description="Helical" evidence="6">
    <location>
        <begin position="192"/>
        <end position="215"/>
    </location>
</feature>
<dbReference type="PANTHER" id="PTHR11206">
    <property type="entry name" value="MULTIDRUG RESISTANCE PROTEIN"/>
    <property type="match status" value="1"/>
</dbReference>
<keyword evidence="4 6" id="KW-1133">Transmembrane helix</keyword>
<dbReference type="GO" id="GO:0016020">
    <property type="term" value="C:membrane"/>
    <property type="evidence" value="ECO:0007669"/>
    <property type="project" value="UniProtKB-SubCell"/>
</dbReference>
<keyword evidence="3 6" id="KW-0812">Transmembrane</keyword>
<organism evidence="7 8">
    <name type="scientific">Liquidambar formosana</name>
    <name type="common">Formosan gum</name>
    <dbReference type="NCBI Taxonomy" id="63359"/>
    <lineage>
        <taxon>Eukaryota</taxon>
        <taxon>Viridiplantae</taxon>
        <taxon>Streptophyta</taxon>
        <taxon>Embryophyta</taxon>
        <taxon>Tracheophyta</taxon>
        <taxon>Spermatophyta</taxon>
        <taxon>Magnoliopsida</taxon>
        <taxon>eudicotyledons</taxon>
        <taxon>Gunneridae</taxon>
        <taxon>Pentapetalae</taxon>
        <taxon>Saxifragales</taxon>
        <taxon>Altingiaceae</taxon>
        <taxon>Liquidambar</taxon>
    </lineage>
</organism>
<evidence type="ECO:0000313" key="8">
    <source>
        <dbReference type="Proteomes" id="UP001415857"/>
    </source>
</evidence>
<comment type="similarity">
    <text evidence="2">Belongs to the multi antimicrobial extrusion (MATE) (TC 2.A.66.1) family.</text>
</comment>
<comment type="caution">
    <text evidence="7">The sequence shown here is derived from an EMBL/GenBank/DDBJ whole genome shotgun (WGS) entry which is preliminary data.</text>
</comment>
<evidence type="ECO:0000313" key="7">
    <source>
        <dbReference type="EMBL" id="KAK9270874.1"/>
    </source>
</evidence>
<keyword evidence="5 6" id="KW-0472">Membrane</keyword>
<dbReference type="InterPro" id="IPR045069">
    <property type="entry name" value="MATE_euk"/>
</dbReference>
<feature type="transmembrane region" description="Helical" evidence="6">
    <location>
        <begin position="307"/>
        <end position="334"/>
    </location>
</feature>
<evidence type="ECO:0000256" key="1">
    <source>
        <dbReference type="ARBA" id="ARBA00004141"/>
    </source>
</evidence>
<dbReference type="Pfam" id="PF01554">
    <property type="entry name" value="MatE"/>
    <property type="match status" value="2"/>
</dbReference>
<evidence type="ECO:0000256" key="4">
    <source>
        <dbReference type="ARBA" id="ARBA00022989"/>
    </source>
</evidence>
<dbReference type="GO" id="GO:0042910">
    <property type="term" value="F:xenobiotic transmembrane transporter activity"/>
    <property type="evidence" value="ECO:0007669"/>
    <property type="project" value="InterPro"/>
</dbReference>
<dbReference type="NCBIfam" id="TIGR00797">
    <property type="entry name" value="matE"/>
    <property type="match status" value="1"/>
</dbReference>
<proteinExistence type="inferred from homology"/>
<feature type="transmembrane region" description="Helical" evidence="6">
    <location>
        <begin position="137"/>
        <end position="158"/>
    </location>
</feature>
<feature type="transmembrane region" description="Helical" evidence="6">
    <location>
        <begin position="268"/>
        <end position="286"/>
    </location>
</feature>